<name>A0A0G3CAY5_METBA</name>
<accession>A0A0G3CAY5</accession>
<reference evidence="1 2" key="2">
    <citation type="journal article" date="2015" name="Stand. Genomic Sci.">
        <title>The complete genome sequence of the rumen methanogen Methanosarcina barkeri CM1.</title>
        <authorList>
            <person name="Lambie S.C."/>
            <person name="Kelly W.J."/>
            <person name="Leahy S.C."/>
            <person name="Li D."/>
            <person name="Reilly K."/>
            <person name="McAllister T.A."/>
            <person name="Valle E.R."/>
            <person name="Attwood G.T."/>
            <person name="Altermann E."/>
        </authorList>
    </citation>
    <scope>NUCLEOTIDE SEQUENCE [LARGE SCALE GENOMIC DNA]</scope>
    <source>
        <strain evidence="1 2">CM1</strain>
    </source>
</reference>
<reference evidence="2" key="1">
    <citation type="submission" date="2014-06" db="EMBL/GenBank/DDBJ databases">
        <title>The complete genome sequence of Methanosarcina barkeri CM1.</title>
        <authorList>
            <consortium name="Pastoral Greenhouse Gas Research Consortium"/>
            <person name="Lambie S.C."/>
            <person name="Leahy S.C."/>
            <person name="Kelly W.J."/>
            <person name="Li D."/>
            <person name="Reilly K."/>
            <person name="Attwood G.T."/>
            <person name="Altermann E."/>
        </authorList>
    </citation>
    <scope>NUCLEOTIDE SEQUENCE [LARGE SCALE GENOMIC DNA]</scope>
    <source>
        <strain evidence="2">CM1</strain>
    </source>
</reference>
<dbReference type="EMBL" id="CP008746">
    <property type="protein sequence ID" value="AKJ39156.1"/>
    <property type="molecule type" value="Genomic_DNA"/>
</dbReference>
<organism evidence="1 2">
    <name type="scientific">Methanosarcina barkeri CM1</name>
    <dbReference type="NCBI Taxonomy" id="796385"/>
    <lineage>
        <taxon>Archaea</taxon>
        <taxon>Methanobacteriati</taxon>
        <taxon>Methanobacteriota</taxon>
        <taxon>Stenosarchaea group</taxon>
        <taxon>Methanomicrobia</taxon>
        <taxon>Methanosarcinales</taxon>
        <taxon>Methanosarcinaceae</taxon>
        <taxon>Methanosarcina</taxon>
    </lineage>
</organism>
<sequence>MKRNTMEWKEKRAEFLKGKTCEWCGSSDSLCIHIPIAFSPAQVSSEIYSAAYTRFREVYRQRNHKFDPIPTGKHRHKSYPSWHKAVHKTKPDHQALKNNLLKFSLKSQKKVISRSFIMNG</sequence>
<dbReference type="Proteomes" id="UP000035331">
    <property type="component" value="Chromosome"/>
</dbReference>
<proteinExistence type="predicted"/>
<protein>
    <submittedName>
        <fullName evidence="1">Uncharacterized protein</fullName>
    </submittedName>
</protein>
<dbReference type="PATRIC" id="fig|796385.3.peg.2640"/>
<evidence type="ECO:0000313" key="2">
    <source>
        <dbReference type="Proteomes" id="UP000035331"/>
    </source>
</evidence>
<dbReference type="RefSeq" id="WP_203225571.1">
    <property type="nucleotide sequence ID" value="NZ_CP008746.1"/>
</dbReference>
<dbReference type="GeneID" id="62648807"/>
<gene>
    <name evidence="1" type="ORF">MCM1_2137</name>
</gene>
<evidence type="ECO:0000313" key="1">
    <source>
        <dbReference type="EMBL" id="AKJ39156.1"/>
    </source>
</evidence>
<dbReference type="AlphaFoldDB" id="A0A0G3CAY5"/>